<reference evidence="1 2" key="1">
    <citation type="submission" date="2015-11" db="EMBL/GenBank/DDBJ databases">
        <title>Complete genome sequencing of a biphenyl-degrading bacterium, Pseudomonas putida KF715 (=NBRC110667).</title>
        <authorList>
            <person name="Suenaga H."/>
            <person name="Fujihara N."/>
            <person name="Watanabe T."/>
            <person name="Hirose J."/>
            <person name="Kimura N."/>
            <person name="Yamazoe A."/>
            <person name="Hosoyama A."/>
            <person name="Shimodaira J."/>
            <person name="Furukawa K."/>
        </authorList>
    </citation>
    <scope>NUCLEOTIDE SEQUENCE [LARGE SCALE GENOMIC DNA]</scope>
    <source>
        <strain evidence="1 2">KF715</strain>
        <plasmid evidence="2">Plasmid pkf715c dna</plasmid>
    </source>
</reference>
<keyword evidence="1" id="KW-0614">Plasmid</keyword>
<dbReference type="AlphaFoldDB" id="A0A1L7NPR9"/>
<evidence type="ECO:0000313" key="2">
    <source>
        <dbReference type="Proteomes" id="UP000218731"/>
    </source>
</evidence>
<sequence>MELIPLQRSAAADDVEAEFKALFMKLFKDRLGDSVNDLAMYGMPHIGSIANIERYISADGLAVLRTTTVEQIRYLFHAWRYNNPQRGTAFLSTYLNVLFGPVFTISQLWCHKNAIYPEECLAEYEVKSKGGNFNDYYLTSRLRVDIETNLVPERILRAARTAVAAKFVLELRAAQRILFSYGIAMINSGVTVCRTSGSSTFSQPNVEAAVTVGVATLADGTAVGVWRTSGSATFSQPNVEAETAVGVASATGGSGFTYATGSDAQSHLI</sequence>
<dbReference type="EMBL" id="AP015032">
    <property type="protein sequence ID" value="BAW27469.1"/>
    <property type="molecule type" value="Genomic_DNA"/>
</dbReference>
<protein>
    <submittedName>
        <fullName evidence="1">Uncharacterized protein</fullName>
    </submittedName>
</protein>
<geneLocation type="plasmid" evidence="2">
    <name>pkf715c dna</name>
</geneLocation>
<evidence type="ECO:0000313" key="1">
    <source>
        <dbReference type="EMBL" id="BAW27469.1"/>
    </source>
</evidence>
<accession>A0A1L7NPR9</accession>
<dbReference type="RefSeq" id="WP_096427201.1">
    <property type="nucleotide sequence ID" value="NZ_AP015032.1"/>
</dbReference>
<name>A0A1L7NPR9_PSEPU</name>
<gene>
    <name evidence="1" type="ORF">KF715C_pC360</name>
</gene>
<organism evidence="1 2">
    <name type="scientific">Pseudomonas putida</name>
    <name type="common">Arthrobacter siderocapsulatus</name>
    <dbReference type="NCBI Taxonomy" id="303"/>
    <lineage>
        <taxon>Bacteria</taxon>
        <taxon>Pseudomonadati</taxon>
        <taxon>Pseudomonadota</taxon>
        <taxon>Gammaproteobacteria</taxon>
        <taxon>Pseudomonadales</taxon>
        <taxon>Pseudomonadaceae</taxon>
        <taxon>Pseudomonas</taxon>
    </lineage>
</organism>
<dbReference type="Proteomes" id="UP000218731">
    <property type="component" value="Plasmid pKF715C"/>
</dbReference>
<proteinExistence type="predicted"/>